<gene>
    <name evidence="3" type="ORF">GCM10010227_11430</name>
    <name evidence="2" type="ORF">Sgou_02980</name>
</gene>
<reference evidence="3" key="1">
    <citation type="journal article" date="2014" name="Int. J. Syst. Evol. Microbiol.">
        <title>Complete genome sequence of Corynebacterium casei LMG S-19264T (=DSM 44701T), isolated from a smear-ripened cheese.</title>
        <authorList>
            <consortium name="US DOE Joint Genome Institute (JGI-PGF)"/>
            <person name="Walter F."/>
            <person name="Albersmeier A."/>
            <person name="Kalinowski J."/>
            <person name="Ruckert C."/>
        </authorList>
    </citation>
    <scope>NUCLEOTIDE SEQUENCE</scope>
    <source>
        <strain evidence="3">JCM 4136</strain>
    </source>
</reference>
<feature type="compositionally biased region" description="Basic and acidic residues" evidence="1">
    <location>
        <begin position="39"/>
        <end position="51"/>
    </location>
</feature>
<keyword evidence="4" id="KW-1185">Reference proteome</keyword>
<dbReference type="Proteomes" id="UP000480804">
    <property type="component" value="Unassembled WGS sequence"/>
</dbReference>
<dbReference type="AlphaFoldDB" id="A0A8H9HE98"/>
<accession>A0A8H9HE98</accession>
<evidence type="ECO:0000256" key="1">
    <source>
        <dbReference type="SAM" id="MobiDB-lite"/>
    </source>
</evidence>
<reference evidence="3" key="3">
    <citation type="submission" date="2020-09" db="EMBL/GenBank/DDBJ databases">
        <authorList>
            <person name="Sun Q."/>
            <person name="Ohkuma M."/>
        </authorList>
    </citation>
    <scope>NUCLEOTIDE SEQUENCE</scope>
    <source>
        <strain evidence="3">JCM 4136</strain>
    </source>
</reference>
<evidence type="ECO:0000313" key="2">
    <source>
        <dbReference type="EMBL" id="GFH75628.1"/>
    </source>
</evidence>
<evidence type="ECO:0000313" key="4">
    <source>
        <dbReference type="Proteomes" id="UP000480804"/>
    </source>
</evidence>
<protein>
    <submittedName>
        <fullName evidence="3">Uncharacterized protein</fullName>
    </submittedName>
</protein>
<evidence type="ECO:0000313" key="3">
    <source>
        <dbReference type="EMBL" id="GGU59746.1"/>
    </source>
</evidence>
<dbReference type="EMBL" id="BMSC01000002">
    <property type="protein sequence ID" value="GGU59746.1"/>
    <property type="molecule type" value="Genomic_DNA"/>
</dbReference>
<comment type="caution">
    <text evidence="3">The sequence shown here is derived from an EMBL/GenBank/DDBJ whole genome shotgun (WGS) entry which is preliminary data.</text>
</comment>
<feature type="region of interest" description="Disordered" evidence="1">
    <location>
        <begin position="1"/>
        <end position="142"/>
    </location>
</feature>
<dbReference type="EMBL" id="BLLO01000008">
    <property type="protein sequence ID" value="GFH75628.1"/>
    <property type="molecule type" value="Genomic_DNA"/>
</dbReference>
<dbReference type="Proteomes" id="UP000660975">
    <property type="component" value="Unassembled WGS sequence"/>
</dbReference>
<organism evidence="3 5">
    <name type="scientific">Streptomyces gougerotii</name>
    <dbReference type="NCBI Taxonomy" id="53448"/>
    <lineage>
        <taxon>Bacteria</taxon>
        <taxon>Bacillati</taxon>
        <taxon>Actinomycetota</taxon>
        <taxon>Actinomycetes</taxon>
        <taxon>Kitasatosporales</taxon>
        <taxon>Streptomycetaceae</taxon>
        <taxon>Streptomyces</taxon>
        <taxon>Streptomyces diastaticus group</taxon>
    </lineage>
</organism>
<proteinExistence type="predicted"/>
<feature type="compositionally biased region" description="Pro residues" evidence="1">
    <location>
        <begin position="102"/>
        <end position="121"/>
    </location>
</feature>
<reference evidence="2 4" key="2">
    <citation type="submission" date="2020-02" db="EMBL/GenBank/DDBJ databases">
        <title>Whole genome shotgun sequence of Streptomyces gougerotii NBRC 13043.</title>
        <authorList>
            <person name="Ichikawa N."/>
            <person name="Komaki H."/>
            <person name="Tamura T."/>
        </authorList>
    </citation>
    <scope>NUCLEOTIDE SEQUENCE [LARGE SCALE GENOMIC DNA]</scope>
    <source>
        <strain evidence="2 4">NBRC 13043</strain>
    </source>
</reference>
<feature type="compositionally biased region" description="Basic residues" evidence="1">
    <location>
        <begin position="86"/>
        <end position="95"/>
    </location>
</feature>
<evidence type="ECO:0000313" key="5">
    <source>
        <dbReference type="Proteomes" id="UP000660975"/>
    </source>
</evidence>
<sequence>MKDRRGLVQHQPGPDAEDDGGGPRAEALPAAADRAGPAGHHEDHAGHHVVDVRTAGGHVVEGAVARADQPGDGADDDEGQDEGGRRVLRGRQRRFPRIDGVPVPPRPRAAPFRPAAPPAPPRAAADRGACSSVRRTPLRFAR</sequence>
<feature type="compositionally biased region" description="Low complexity" evidence="1">
    <location>
        <begin position="24"/>
        <end position="38"/>
    </location>
</feature>
<name>A0A8H9HE98_9ACTN</name>